<comment type="caution">
    <text evidence="7">The sequence shown here is derived from an EMBL/GenBank/DDBJ whole genome shotgun (WGS) entry which is preliminary data.</text>
</comment>
<protein>
    <submittedName>
        <fullName evidence="7">Sugar ABC transporter permease</fullName>
    </submittedName>
</protein>
<feature type="transmembrane region" description="Helical" evidence="6">
    <location>
        <begin position="91"/>
        <end position="108"/>
    </location>
</feature>
<organism evidence="7 8">
    <name type="scientific">Spongiactinospora gelatinilytica</name>
    <dbReference type="NCBI Taxonomy" id="2666298"/>
    <lineage>
        <taxon>Bacteria</taxon>
        <taxon>Bacillati</taxon>
        <taxon>Actinomycetota</taxon>
        <taxon>Actinomycetes</taxon>
        <taxon>Streptosporangiales</taxon>
        <taxon>Streptosporangiaceae</taxon>
        <taxon>Spongiactinospora</taxon>
    </lineage>
</organism>
<evidence type="ECO:0000256" key="4">
    <source>
        <dbReference type="ARBA" id="ARBA00022989"/>
    </source>
</evidence>
<sequence length="378" mass="39475">MGAALRRTLITAAGVVVAVLIAFAVSSIAIRVAGADPFAAIAAMFDFGVRPIDQVDSVTYWINRSVALFIAGLAVAVGFRMNLFNIGVEGQYRMAALVSAFVGGQVLLPAPIHLTVIIVVAMAAGGLYALVPALLKVYRGVNEVISTIMLNFVAIGLAAYLVRGPFSGRREAGRLATATPELPPSGHFPDANFLITMFGLPAPRGAGLYGFIGVALVAGLVIWLLLERTRFGFEVKASGMNSDAAVASGVDPRRMVISAMVLSGMVAGLIGLPEIMGRNHNYGTSFTAGLGFLGIAVALLGRNKPVGIALAALLFGFLDRAGTPLQFDGIPPAVVEIIQGTIVLMVVIVNEVTRRIVLRWEERRAAARLGEVPAGAAA</sequence>
<evidence type="ECO:0000313" key="7">
    <source>
        <dbReference type="EMBL" id="PZG44621.1"/>
    </source>
</evidence>
<name>A0A2W2G8H8_9ACTN</name>
<dbReference type="Pfam" id="PF02653">
    <property type="entry name" value="BPD_transp_2"/>
    <property type="match status" value="1"/>
</dbReference>
<dbReference type="InterPro" id="IPR001851">
    <property type="entry name" value="ABC_transp_permease"/>
</dbReference>
<feature type="transmembrane region" description="Helical" evidence="6">
    <location>
        <begin position="144"/>
        <end position="162"/>
    </location>
</feature>
<dbReference type="Proteomes" id="UP000248544">
    <property type="component" value="Unassembled WGS sequence"/>
</dbReference>
<keyword evidence="4 6" id="KW-1133">Transmembrane helix</keyword>
<dbReference type="GO" id="GO:0005886">
    <property type="term" value="C:plasma membrane"/>
    <property type="evidence" value="ECO:0007669"/>
    <property type="project" value="UniProtKB-SubCell"/>
</dbReference>
<dbReference type="GO" id="GO:0022857">
    <property type="term" value="F:transmembrane transporter activity"/>
    <property type="evidence" value="ECO:0007669"/>
    <property type="project" value="InterPro"/>
</dbReference>
<evidence type="ECO:0000256" key="1">
    <source>
        <dbReference type="ARBA" id="ARBA00004651"/>
    </source>
</evidence>
<evidence type="ECO:0000256" key="3">
    <source>
        <dbReference type="ARBA" id="ARBA00022692"/>
    </source>
</evidence>
<dbReference type="CDD" id="cd06580">
    <property type="entry name" value="TM_PBP1_transp_TpRbsC_like"/>
    <property type="match status" value="1"/>
</dbReference>
<evidence type="ECO:0000256" key="6">
    <source>
        <dbReference type="SAM" id="Phobius"/>
    </source>
</evidence>
<comment type="subcellular location">
    <subcellularLocation>
        <location evidence="1">Cell membrane</location>
        <topology evidence="1">Multi-pass membrane protein</topology>
    </subcellularLocation>
</comment>
<feature type="transmembrane region" description="Helical" evidence="6">
    <location>
        <begin position="59"/>
        <end position="79"/>
    </location>
</feature>
<dbReference type="PANTHER" id="PTHR47089">
    <property type="entry name" value="ABC TRANSPORTER, PERMEASE PROTEIN"/>
    <property type="match status" value="1"/>
</dbReference>
<dbReference type="PANTHER" id="PTHR47089:SF1">
    <property type="entry name" value="GUANOSINE ABC TRANSPORTER PERMEASE PROTEIN NUPP"/>
    <property type="match status" value="1"/>
</dbReference>
<proteinExistence type="predicted"/>
<feature type="transmembrane region" description="Helical" evidence="6">
    <location>
        <begin position="282"/>
        <end position="301"/>
    </location>
</feature>
<accession>A0A2W2G8H8</accession>
<feature type="transmembrane region" description="Helical" evidence="6">
    <location>
        <begin position="114"/>
        <end position="135"/>
    </location>
</feature>
<evidence type="ECO:0000256" key="5">
    <source>
        <dbReference type="ARBA" id="ARBA00023136"/>
    </source>
</evidence>
<keyword evidence="2" id="KW-1003">Cell membrane</keyword>
<feature type="transmembrane region" description="Helical" evidence="6">
    <location>
        <begin position="333"/>
        <end position="353"/>
    </location>
</feature>
<keyword evidence="5 6" id="KW-0472">Membrane</keyword>
<dbReference type="AlphaFoldDB" id="A0A2W2G8H8"/>
<gene>
    <name evidence="7" type="ORF">C1I98_16830</name>
</gene>
<feature type="transmembrane region" description="Helical" evidence="6">
    <location>
        <begin position="206"/>
        <end position="226"/>
    </location>
</feature>
<feature type="transmembrane region" description="Helical" evidence="6">
    <location>
        <begin position="256"/>
        <end position="276"/>
    </location>
</feature>
<keyword evidence="3 6" id="KW-0812">Transmembrane</keyword>
<feature type="transmembrane region" description="Helical" evidence="6">
    <location>
        <begin position="308"/>
        <end position="327"/>
    </location>
</feature>
<evidence type="ECO:0000256" key="2">
    <source>
        <dbReference type="ARBA" id="ARBA00022475"/>
    </source>
</evidence>
<dbReference type="EMBL" id="POUA01000120">
    <property type="protein sequence ID" value="PZG44621.1"/>
    <property type="molecule type" value="Genomic_DNA"/>
</dbReference>
<keyword evidence="8" id="KW-1185">Reference proteome</keyword>
<reference evidence="7 8" key="1">
    <citation type="submission" date="2018-01" db="EMBL/GenBank/DDBJ databases">
        <title>Draft genome sequence of Sphaerisporangium sp. 7K107.</title>
        <authorList>
            <person name="Sahin N."/>
            <person name="Saygin H."/>
            <person name="Ay H."/>
        </authorList>
    </citation>
    <scope>NUCLEOTIDE SEQUENCE [LARGE SCALE GENOMIC DNA]</scope>
    <source>
        <strain evidence="7 8">7K107</strain>
    </source>
</reference>
<evidence type="ECO:0000313" key="8">
    <source>
        <dbReference type="Proteomes" id="UP000248544"/>
    </source>
</evidence>